<accession>A0ABV7MVU9</accession>
<organism evidence="1 2">
    <name type="scientific">Mesorhizobium cantuariense</name>
    <dbReference type="NCBI Taxonomy" id="1300275"/>
    <lineage>
        <taxon>Bacteria</taxon>
        <taxon>Pseudomonadati</taxon>
        <taxon>Pseudomonadota</taxon>
        <taxon>Alphaproteobacteria</taxon>
        <taxon>Hyphomicrobiales</taxon>
        <taxon>Phyllobacteriaceae</taxon>
        <taxon>Mesorhizobium</taxon>
    </lineage>
</organism>
<keyword evidence="2" id="KW-1185">Reference proteome</keyword>
<protein>
    <submittedName>
        <fullName evidence="1">Uncharacterized protein</fullName>
    </submittedName>
</protein>
<gene>
    <name evidence="1" type="ORF">ACFOJ9_30580</name>
</gene>
<evidence type="ECO:0000313" key="1">
    <source>
        <dbReference type="EMBL" id="MFC3326073.1"/>
    </source>
</evidence>
<proteinExistence type="predicted"/>
<dbReference type="Proteomes" id="UP001595648">
    <property type="component" value="Unassembled WGS sequence"/>
</dbReference>
<reference evidence="2" key="1">
    <citation type="journal article" date="2019" name="Int. J. Syst. Evol. Microbiol.">
        <title>The Global Catalogue of Microorganisms (GCM) 10K type strain sequencing project: providing services to taxonomists for standard genome sequencing and annotation.</title>
        <authorList>
            <consortium name="The Broad Institute Genomics Platform"/>
            <consortium name="The Broad Institute Genome Sequencing Center for Infectious Disease"/>
            <person name="Wu L."/>
            <person name="Ma J."/>
        </authorList>
    </citation>
    <scope>NUCLEOTIDE SEQUENCE [LARGE SCALE GENOMIC DNA]</scope>
    <source>
        <strain evidence="2">ICMP 19515</strain>
    </source>
</reference>
<dbReference type="EMBL" id="JBHRVD010000001">
    <property type="protein sequence ID" value="MFC3326073.1"/>
    <property type="molecule type" value="Genomic_DNA"/>
</dbReference>
<dbReference type="RefSeq" id="WP_378984625.1">
    <property type="nucleotide sequence ID" value="NZ_JBHRVD010000001.1"/>
</dbReference>
<sequence>MSNKQMKSERMTTSLRQIIAQAVRGMSLSIPRLDALRAGINFYGATGFSVFSIFAPNENALSRVIVELFDPAGSHGGVRLAAVRLAVRRYHWASRASLSRRPLHLDELG</sequence>
<evidence type="ECO:0000313" key="2">
    <source>
        <dbReference type="Proteomes" id="UP001595648"/>
    </source>
</evidence>
<comment type="caution">
    <text evidence="1">The sequence shown here is derived from an EMBL/GenBank/DDBJ whole genome shotgun (WGS) entry which is preliminary data.</text>
</comment>
<name>A0ABV7MVU9_9HYPH</name>